<name>F2UMG7_SALR5</name>
<dbReference type="GeneID" id="16070190"/>
<keyword evidence="1" id="KW-0862">Zinc</keyword>
<feature type="domain" description="Neutral/alkaline non-lysosomal ceramidase N-terminal" evidence="4">
    <location>
        <begin position="78"/>
        <end position="285"/>
    </location>
</feature>
<dbReference type="Proteomes" id="UP000007799">
    <property type="component" value="Unassembled WGS sequence"/>
</dbReference>
<evidence type="ECO:0000313" key="5">
    <source>
        <dbReference type="EMBL" id="EGD78316.1"/>
    </source>
</evidence>
<keyword evidence="3" id="KW-0732">Signal</keyword>
<accession>F2UMG7</accession>
<dbReference type="KEGG" id="sre:PTSG_09383"/>
<dbReference type="PANTHER" id="PTHR12670">
    <property type="entry name" value="CERAMIDASE"/>
    <property type="match status" value="1"/>
</dbReference>
<keyword evidence="2" id="KW-0378">Hydrolase</keyword>
<comment type="cofactor">
    <cofactor evidence="1">
        <name>Zn(2+)</name>
        <dbReference type="ChEBI" id="CHEBI:29105"/>
    </cofactor>
    <text evidence="1">Binds 1 zinc ion per subunit.</text>
</comment>
<dbReference type="RefSeq" id="XP_004989639.1">
    <property type="nucleotide sequence ID" value="XM_004989582.1"/>
</dbReference>
<feature type="signal peptide" evidence="3">
    <location>
        <begin position="1"/>
        <end position="21"/>
    </location>
</feature>
<dbReference type="EMBL" id="GL832982">
    <property type="protein sequence ID" value="EGD78316.1"/>
    <property type="molecule type" value="Genomic_DNA"/>
</dbReference>
<dbReference type="Pfam" id="PF04734">
    <property type="entry name" value="Ceramidase_alk"/>
    <property type="match status" value="1"/>
</dbReference>
<dbReference type="InterPro" id="IPR006823">
    <property type="entry name" value="Ceramidase_alk"/>
</dbReference>
<dbReference type="GO" id="GO:0046514">
    <property type="term" value="P:ceramide catabolic process"/>
    <property type="evidence" value="ECO:0007669"/>
    <property type="project" value="InterPro"/>
</dbReference>
<dbReference type="GO" id="GO:0046512">
    <property type="term" value="P:sphingosine biosynthetic process"/>
    <property type="evidence" value="ECO:0007669"/>
    <property type="project" value="TreeGrafter"/>
</dbReference>
<comment type="catalytic activity">
    <reaction evidence="2">
        <text>an N-acylsphing-4-enine + H2O = sphing-4-enine + a fatty acid</text>
        <dbReference type="Rhea" id="RHEA:20856"/>
        <dbReference type="ChEBI" id="CHEBI:15377"/>
        <dbReference type="ChEBI" id="CHEBI:28868"/>
        <dbReference type="ChEBI" id="CHEBI:52639"/>
        <dbReference type="ChEBI" id="CHEBI:57756"/>
        <dbReference type="EC" id="3.5.1.23"/>
    </reaction>
</comment>
<dbReference type="PANTHER" id="PTHR12670:SF1">
    <property type="entry name" value="NEUTRAL CERAMIDASE"/>
    <property type="match status" value="1"/>
</dbReference>
<evidence type="ECO:0000313" key="6">
    <source>
        <dbReference type="Proteomes" id="UP000007799"/>
    </source>
</evidence>
<dbReference type="InterPro" id="IPR031329">
    <property type="entry name" value="NEUT/ALK_ceramidase_N"/>
</dbReference>
<evidence type="ECO:0000256" key="1">
    <source>
        <dbReference type="PIRSR" id="PIRSR606823-2"/>
    </source>
</evidence>
<keyword evidence="1" id="KW-0479">Metal-binding</keyword>
<proteinExistence type="inferred from homology"/>
<dbReference type="OrthoDB" id="191371at2759"/>
<reference evidence="5" key="1">
    <citation type="submission" date="2009-08" db="EMBL/GenBank/DDBJ databases">
        <title>Annotation of Salpingoeca rosetta.</title>
        <authorList>
            <consortium name="The Broad Institute Genome Sequencing Platform"/>
            <person name="Russ C."/>
            <person name="Cuomo C."/>
            <person name="Burger G."/>
            <person name="Gray M.W."/>
            <person name="Holland P.W.H."/>
            <person name="King N."/>
            <person name="Lang F.B.F."/>
            <person name="Roger A.J."/>
            <person name="Ruiz-Trillo I."/>
            <person name="Young S.K."/>
            <person name="Zeng Q."/>
            <person name="Gargeya S."/>
            <person name="Alvarado L."/>
            <person name="Berlin A."/>
            <person name="Chapman S.B."/>
            <person name="Chen Z."/>
            <person name="Freedman E."/>
            <person name="Gellesch M."/>
            <person name="Goldberg J."/>
            <person name="Griggs A."/>
            <person name="Gujja S."/>
            <person name="Heilman E."/>
            <person name="Heiman D."/>
            <person name="Howarth C."/>
            <person name="Mehta T."/>
            <person name="Neiman D."/>
            <person name="Pearson M."/>
            <person name="Roberts A."/>
            <person name="Saif S."/>
            <person name="Shea T."/>
            <person name="Shenoy N."/>
            <person name="Sisk P."/>
            <person name="Stolte C."/>
            <person name="Sykes S."/>
            <person name="White J."/>
            <person name="Yandava C."/>
            <person name="Haas B."/>
            <person name="Nusbaum C."/>
            <person name="Birren B."/>
        </authorList>
    </citation>
    <scope>NUCLEOTIDE SEQUENCE</scope>
    <source>
        <strain evidence="5">ATCC 50818</strain>
    </source>
</reference>
<feature type="binding site" evidence="1">
    <location>
        <position position="241"/>
    </location>
    <ligand>
        <name>Zn(2+)</name>
        <dbReference type="ChEBI" id="CHEBI:29105"/>
    </ligand>
</feature>
<dbReference type="EC" id="3.5.1.23" evidence="2"/>
<evidence type="ECO:0000259" key="4">
    <source>
        <dbReference type="Pfam" id="PF04734"/>
    </source>
</evidence>
<protein>
    <recommendedName>
        <fullName evidence="2">Neutral ceramidase</fullName>
        <ecNumber evidence="2">3.5.1.23</ecNumber>
    </recommendedName>
</protein>
<feature type="chain" id="PRO_5003291237" description="Neutral ceramidase" evidence="3">
    <location>
        <begin position="22"/>
        <end position="472"/>
    </location>
</feature>
<dbReference type="STRING" id="946362.F2UMG7"/>
<dbReference type="InParanoid" id="F2UMG7"/>
<keyword evidence="2" id="KW-0746">Sphingolipid metabolism</keyword>
<dbReference type="AlphaFoldDB" id="F2UMG7"/>
<evidence type="ECO:0000256" key="3">
    <source>
        <dbReference type="SAM" id="SignalP"/>
    </source>
</evidence>
<keyword evidence="6" id="KW-1185">Reference proteome</keyword>
<dbReference type="GO" id="GO:0046872">
    <property type="term" value="F:metal ion binding"/>
    <property type="evidence" value="ECO:0007669"/>
    <property type="project" value="UniProtKB-KW"/>
</dbReference>
<organism evidence="5 6">
    <name type="scientific">Salpingoeca rosetta (strain ATCC 50818 / BSB-021)</name>
    <dbReference type="NCBI Taxonomy" id="946362"/>
    <lineage>
        <taxon>Eukaryota</taxon>
        <taxon>Choanoflagellata</taxon>
        <taxon>Craspedida</taxon>
        <taxon>Salpingoecidae</taxon>
        <taxon>Salpingoeca</taxon>
    </lineage>
</organism>
<sequence>MAPRLVVVAVLLLAAPLCSLAQAVKDDDNTLYAGVAHVNATLPLGVPLAGYNHGDRRVPYWPIPNNTAYTTFMTPSVGVMDDTNVRCLALRQGNTRAFIVTADAIGADGTLRKLAVVEAQRMGSNATLETVTLHASHSHSGPGAVSPSFLWAMAPATDLLVPELQFQLAVSIGQAIVMAEKAMVPASLGVDISLLPNVTVNRRAKISPYLQPDSIDPNLGVIRVDDLKGNPLATIWNFAIHGTCFGPDNMKVSSDIMGGVNNLLVKNGGVGVTMFINADAGDIDPAPQTCQGKPNYNGAPTIANAIIKTRKAIKPSANATFRIASEVVPFGPTNLNVTLQRFENCTSGGPLDICTLCEVIHCDLNLHLGSSWIENAPRFTAIRFDVDGSKTLMVTMPGEPLSELGTEVRIDGVGLGFDRVLLAGYSNNHMGYFATPDEYDIGGYESQLTFWGIDTSKKVRDACRNIGAKVIN</sequence>
<dbReference type="GO" id="GO:0017040">
    <property type="term" value="F:N-acylsphingosine amidohydrolase activity"/>
    <property type="evidence" value="ECO:0007669"/>
    <property type="project" value="UniProtKB-UniRule"/>
</dbReference>
<evidence type="ECO:0000256" key="2">
    <source>
        <dbReference type="RuleBase" id="RU366019"/>
    </source>
</evidence>
<gene>
    <name evidence="5" type="ORF">PTSG_09383</name>
</gene>
<dbReference type="OMA" id="NNHMGYF"/>
<dbReference type="GO" id="GO:0005576">
    <property type="term" value="C:extracellular region"/>
    <property type="evidence" value="ECO:0007669"/>
    <property type="project" value="TreeGrafter"/>
</dbReference>
<feature type="binding site" evidence="1">
    <location>
        <position position="137"/>
    </location>
    <ligand>
        <name>Zn(2+)</name>
        <dbReference type="ChEBI" id="CHEBI:29105"/>
    </ligand>
</feature>
<dbReference type="eggNOG" id="ENOG502SJ95">
    <property type="taxonomic scope" value="Eukaryota"/>
</dbReference>
<comment type="similarity">
    <text evidence="2">Belongs to the neutral ceramidase family.</text>
</comment>
<keyword evidence="2" id="KW-0443">Lipid metabolism</keyword>
<dbReference type="GO" id="GO:0042759">
    <property type="term" value="P:long-chain fatty acid biosynthetic process"/>
    <property type="evidence" value="ECO:0007669"/>
    <property type="project" value="TreeGrafter"/>
</dbReference>
<dbReference type="GO" id="GO:0016020">
    <property type="term" value="C:membrane"/>
    <property type="evidence" value="ECO:0007669"/>
    <property type="project" value="GOC"/>
</dbReference>